<accession>A0ABT7HDN7</accession>
<evidence type="ECO:0000313" key="4">
    <source>
        <dbReference type="Proteomes" id="UP001223547"/>
    </source>
</evidence>
<keyword evidence="2" id="KW-0472">Membrane</keyword>
<name>A0ABT7HDN7_9GAMM</name>
<gene>
    <name evidence="3" type="ORF">QQF73_12680</name>
</gene>
<sequence length="932" mass="100032">MAESRQPNRLARNLLIGLLVLVVLYGLAGFLLLPWWLERTLPEQLNQRMGWQAEVTGISVNPFALSVETLGLSARDSDDEKVVAFDRLSLNLNFFQLVRGIIGFEAIELQEPFIRLDLLEDYSVNFARDWQDNNPTTKETAPDGNESGPPRFYFTGIAIEGGELLFRDYSKAEPAEFRITPLDLSLNDLATWPRDGEDSNYSLQAAIGDETIEWQGDLSVTPLYSRGSLSISGIGFQTLKHFLAPYLPYDLRGGRVSLRSDYELQAGDMLFLATRNGTLSLEDLAVAVNADSEEARLTSGTVSVDQIGFDLNAREASVGQVSLDALELALARDETGTIDWLAPLAPEEDGQTTDGESDSRASAGARPFRWSVAGISLSEGRVRWQDRRTETPADLTLEQISLTTGALSHRLDEPVNYQLQANLASGGTLSFDGQLTPKPFTLEAGISGSQVALAAFEPYVQEGANLTIADGTLGVDGNLDLDGQQEPLTGTFSGTAEVAGLALQLRDGNDRLLTWQSLRLAPIEYNVNPARLEIGTVTLTGPEVRVVRASNNVHNLSRIVRSGAGGQSNEAAGDKPGFIFRIGQLMLEQGAIAYTDRSISPAFTTSFDELSGSVTGLSNIPPQQGKVDISGRVSDVATAKFGGTLGALGTDDVSHLKLTMKGLSLPALSPYFGRYIGYGVDSGKLDLDLAYEISGSRIDASNLVVMDRFELGQPVASENAVDAPVALGLALLKDQDGVIEVDLPISGDLSDPDFSLGQVIMRAFVNLLVKAATSPFSMLGSIAEIAGFSSDELGQVSFQPGSVALTEGEPAKLAALADGLLERPELLLNVRGGVAPEADGLALLREELTSGGRKSLSDDEWEAAKQAYLAGERQLPPEALNDLASARGVAVRKVLLDTHKVPADQLFMLDPSRDANVNDDGAVTVQFTLDVR</sequence>
<evidence type="ECO:0000313" key="3">
    <source>
        <dbReference type="EMBL" id="MDK9558480.1"/>
    </source>
</evidence>
<reference evidence="3 4" key="1">
    <citation type="submission" date="2023-05" db="EMBL/GenBank/DDBJ databases">
        <title>Marinobacter albus sp. nov., a marine bacterium isolated from sand in a coastal intertidal zone of huludao.</title>
        <authorList>
            <person name="Deng T."/>
        </authorList>
    </citation>
    <scope>NUCLEOTIDE SEQUENCE [LARGE SCALE GENOMIC DNA]</scope>
    <source>
        <strain evidence="3 4">M216</strain>
    </source>
</reference>
<comment type="caution">
    <text evidence="3">The sequence shown here is derived from an EMBL/GenBank/DDBJ whole genome shotgun (WGS) entry which is preliminary data.</text>
</comment>
<feature type="transmembrane region" description="Helical" evidence="2">
    <location>
        <begin position="14"/>
        <end position="37"/>
    </location>
</feature>
<dbReference type="EMBL" id="JASSQD010000002">
    <property type="protein sequence ID" value="MDK9558480.1"/>
    <property type="molecule type" value="Genomic_DNA"/>
</dbReference>
<keyword evidence="4" id="KW-1185">Reference proteome</keyword>
<dbReference type="InterPro" id="IPR008023">
    <property type="entry name" value="DUF748"/>
</dbReference>
<proteinExistence type="predicted"/>
<dbReference type="Pfam" id="PF05359">
    <property type="entry name" value="DUF748"/>
    <property type="match status" value="2"/>
</dbReference>
<protein>
    <submittedName>
        <fullName evidence="3">DUF748 domain-containing protein</fullName>
    </submittedName>
</protein>
<dbReference type="Proteomes" id="UP001223547">
    <property type="component" value="Unassembled WGS sequence"/>
</dbReference>
<keyword evidence="2" id="KW-0812">Transmembrane</keyword>
<dbReference type="PANTHER" id="PTHR30441">
    <property type="entry name" value="DUF748 DOMAIN-CONTAINING PROTEIN"/>
    <property type="match status" value="1"/>
</dbReference>
<evidence type="ECO:0000256" key="1">
    <source>
        <dbReference type="SAM" id="MobiDB-lite"/>
    </source>
</evidence>
<organism evidence="3 4">
    <name type="scientific">Marinobacter albus</name>
    <dbReference type="NCBI Taxonomy" id="3030833"/>
    <lineage>
        <taxon>Bacteria</taxon>
        <taxon>Pseudomonadati</taxon>
        <taxon>Pseudomonadota</taxon>
        <taxon>Gammaproteobacteria</taxon>
        <taxon>Pseudomonadales</taxon>
        <taxon>Marinobacteraceae</taxon>
        <taxon>Marinobacter</taxon>
    </lineage>
</organism>
<dbReference type="PANTHER" id="PTHR30441:SF8">
    <property type="entry name" value="DUF748 DOMAIN-CONTAINING PROTEIN"/>
    <property type="match status" value="1"/>
</dbReference>
<feature type="region of interest" description="Disordered" evidence="1">
    <location>
        <begin position="343"/>
        <end position="364"/>
    </location>
</feature>
<dbReference type="InterPro" id="IPR052894">
    <property type="entry name" value="AsmA-related"/>
</dbReference>
<dbReference type="RefSeq" id="WP_285368443.1">
    <property type="nucleotide sequence ID" value="NZ_JASSQD010000002.1"/>
</dbReference>
<evidence type="ECO:0000256" key="2">
    <source>
        <dbReference type="SAM" id="Phobius"/>
    </source>
</evidence>
<keyword evidence="2" id="KW-1133">Transmembrane helix</keyword>